<evidence type="ECO:0000313" key="2">
    <source>
        <dbReference type="EMBL" id="THJ69621.1"/>
    </source>
</evidence>
<protein>
    <submittedName>
        <fullName evidence="2">Uncharacterized protein</fullName>
    </submittedName>
</protein>
<feature type="non-terminal residue" evidence="2">
    <location>
        <position position="1"/>
    </location>
</feature>
<sequence length="179" mass="18931">VDAHFGVNQFRNDPIDGLRTVGPVWLDILHLIVRADSGIDDATQLCDRKISTGLNNSGSLQVGQVLFDNILNCKPATDPADLDRGLADLRDGKVDGVLWAGGAPTPQILRAVTEDGCGSVCCRWRGIWLPWVRTGTPSIASGSATGSSPAACTSRLPSTRRTIPASAKPRPSGFPTGWS</sequence>
<dbReference type="InterPro" id="IPR011852">
    <property type="entry name" value="TRAP_TAXI"/>
</dbReference>
<comment type="caution">
    <text evidence="2">The sequence shown here is derived from an EMBL/GenBank/DDBJ whole genome shotgun (WGS) entry which is preliminary data.</text>
</comment>
<dbReference type="Gene3D" id="3.40.190.10">
    <property type="entry name" value="Periplasmic binding protein-like II"/>
    <property type="match status" value="2"/>
</dbReference>
<organism evidence="2 3">
    <name type="scientific">Candidatus Frankia alpina</name>
    <dbReference type="NCBI Taxonomy" id="2699483"/>
    <lineage>
        <taxon>Bacteria</taxon>
        <taxon>Bacillati</taxon>
        <taxon>Actinomycetota</taxon>
        <taxon>Actinomycetes</taxon>
        <taxon>Frankiales</taxon>
        <taxon>Frankiaceae</taxon>
        <taxon>Frankia</taxon>
    </lineage>
</organism>
<gene>
    <name evidence="2" type="ORF">E7Y31_16030</name>
</gene>
<feature type="compositionally biased region" description="Low complexity" evidence="1">
    <location>
        <begin position="140"/>
        <end position="154"/>
    </location>
</feature>
<evidence type="ECO:0000256" key="1">
    <source>
        <dbReference type="SAM" id="MobiDB-lite"/>
    </source>
</evidence>
<reference evidence="2 3" key="1">
    <citation type="submission" date="2019-04" db="EMBL/GenBank/DDBJ databases">
        <title>Draft genome sequences for three unisolated Alnus-infective Frankia Sp+ strains, AgTrS, AiOr and AvVan, the first sequenced Frankia strains able to sporulate in-planta.</title>
        <authorList>
            <person name="Bethencourt L."/>
            <person name="Vautrin F."/>
            <person name="Taib N."/>
            <person name="Dubost A."/>
            <person name="Castro-Garcia L."/>
            <person name="Imbaud O."/>
            <person name="Abrouk D."/>
            <person name="Fournier P."/>
            <person name="Briolay J."/>
            <person name="Nguyen A."/>
            <person name="Normand P."/>
            <person name="Fernandez M.P."/>
            <person name="Brochier-Armanet C."/>
            <person name="Herrera-Belaroussi A."/>
        </authorList>
    </citation>
    <scope>NUCLEOTIDE SEQUENCE [LARGE SCALE GENOMIC DNA]</scope>
    <source>
        <strain evidence="2 3">AvVan</strain>
    </source>
</reference>
<keyword evidence="3" id="KW-1185">Reference proteome</keyword>
<dbReference type="Proteomes" id="UP000305282">
    <property type="component" value="Unassembled WGS sequence"/>
</dbReference>
<feature type="region of interest" description="Disordered" evidence="1">
    <location>
        <begin position="140"/>
        <end position="179"/>
    </location>
</feature>
<dbReference type="SUPFAM" id="SSF53850">
    <property type="entry name" value="Periplasmic binding protein-like II"/>
    <property type="match status" value="1"/>
</dbReference>
<dbReference type="EMBL" id="SSXH01000440">
    <property type="protein sequence ID" value="THJ69621.1"/>
    <property type="molecule type" value="Genomic_DNA"/>
</dbReference>
<dbReference type="Pfam" id="PF16868">
    <property type="entry name" value="NMT1_3"/>
    <property type="match status" value="1"/>
</dbReference>
<proteinExistence type="predicted"/>
<evidence type="ECO:0000313" key="3">
    <source>
        <dbReference type="Proteomes" id="UP000305282"/>
    </source>
</evidence>
<name>A0A4S5ECU0_9ACTN</name>
<accession>A0A4S5ECU0</accession>
<dbReference type="AlphaFoldDB" id="A0A4S5ECU0"/>